<dbReference type="AlphaFoldDB" id="A0A644WWX6"/>
<dbReference type="PANTHER" id="PTHR43405">
    <property type="entry name" value="GLYCOSYL HYDROLASE DIGH"/>
    <property type="match status" value="1"/>
</dbReference>
<dbReference type="InterPro" id="IPR003790">
    <property type="entry name" value="GHL10"/>
</dbReference>
<dbReference type="Pfam" id="PF02638">
    <property type="entry name" value="GHL10"/>
    <property type="match status" value="1"/>
</dbReference>
<reference evidence="3" key="1">
    <citation type="submission" date="2019-08" db="EMBL/GenBank/DDBJ databases">
        <authorList>
            <person name="Kucharzyk K."/>
            <person name="Murdoch R.W."/>
            <person name="Higgins S."/>
            <person name="Loffler F."/>
        </authorList>
    </citation>
    <scope>NUCLEOTIDE SEQUENCE</scope>
</reference>
<sequence>MNRTHLLLIFFLFVVMRIFSVNPPASEVRAVWLTTNYGLDWPRNRISQEVQKRELIAILDNLQKHNFNTVIFQVRARGEMFYDSKIEPLASVIVPSGYGKPKFDPLAFVIEECHKRGMELHAWMVTYPLGLDKHVRSLGARSVTKKNPSITRKYRGEWFLDPGNPKTDDYLLSIVKEIVSNYDIDGIHFDYIRYPDNTGKFPDAGMYRLYGNGKTLHQWRRDNITRFVTKAYDWVKSQKKWVQVSSAPLGRYRALGNTGAGWTALETVFQDAAMWLKIGKHDALYPMMYYKDHLFYPFVDDWLENGNKRIIVPGLGTYQMIELGWSRQDIENQMDYTRKNESAGQAYFRTDNVLSNTKGILNTLEHYYRYPAKLPAMTWLSDEIPGAPYDLTAENINGKLLLSWKTDDAADRVTYNVYRSESEDLDVHKAENILATGLREPFFEYAASIDEKGYYYYVTVSDSYHNESEVCYPAFFVHSETVK</sequence>
<comment type="caution">
    <text evidence="3">The sequence shown here is derived from an EMBL/GenBank/DDBJ whole genome shotgun (WGS) entry which is preliminary data.</text>
</comment>
<dbReference type="InterPro" id="IPR017853">
    <property type="entry name" value="GH"/>
</dbReference>
<protein>
    <recommendedName>
        <fullName evidence="2">Glycosyl hydrolase-like 10 domain-containing protein</fullName>
    </recommendedName>
</protein>
<dbReference type="EMBL" id="VSSQ01001448">
    <property type="protein sequence ID" value="MPM08425.1"/>
    <property type="molecule type" value="Genomic_DNA"/>
</dbReference>
<evidence type="ECO:0000313" key="3">
    <source>
        <dbReference type="EMBL" id="MPM08425.1"/>
    </source>
</evidence>
<accession>A0A644WWX6</accession>
<dbReference type="InterPro" id="IPR052177">
    <property type="entry name" value="Divisome_Glycosyl_Hydrolase"/>
</dbReference>
<dbReference type="InterPro" id="IPR013783">
    <property type="entry name" value="Ig-like_fold"/>
</dbReference>
<name>A0A644WWX6_9ZZZZ</name>
<dbReference type="Gene3D" id="3.20.20.80">
    <property type="entry name" value="Glycosidases"/>
    <property type="match status" value="1"/>
</dbReference>
<dbReference type="Gene3D" id="2.60.40.10">
    <property type="entry name" value="Immunoglobulins"/>
    <property type="match status" value="1"/>
</dbReference>
<dbReference type="SUPFAM" id="SSF51445">
    <property type="entry name" value="(Trans)glycosidases"/>
    <property type="match status" value="1"/>
</dbReference>
<keyword evidence="1" id="KW-0732">Signal</keyword>
<evidence type="ECO:0000259" key="2">
    <source>
        <dbReference type="Pfam" id="PF02638"/>
    </source>
</evidence>
<feature type="domain" description="Glycosyl hydrolase-like 10" evidence="2">
    <location>
        <begin position="27"/>
        <end position="291"/>
    </location>
</feature>
<evidence type="ECO:0000256" key="1">
    <source>
        <dbReference type="ARBA" id="ARBA00022729"/>
    </source>
</evidence>
<organism evidence="3">
    <name type="scientific">bioreactor metagenome</name>
    <dbReference type="NCBI Taxonomy" id="1076179"/>
    <lineage>
        <taxon>unclassified sequences</taxon>
        <taxon>metagenomes</taxon>
        <taxon>ecological metagenomes</taxon>
    </lineage>
</organism>
<gene>
    <name evidence="3" type="ORF">SDC9_54737</name>
</gene>
<dbReference type="PANTHER" id="PTHR43405:SF1">
    <property type="entry name" value="GLYCOSYL HYDROLASE DIGH"/>
    <property type="match status" value="1"/>
</dbReference>
<proteinExistence type="predicted"/>